<dbReference type="Proteomes" id="UP000261420">
    <property type="component" value="Unplaced"/>
</dbReference>
<dbReference type="InterPro" id="IPR003598">
    <property type="entry name" value="Ig_sub2"/>
</dbReference>
<dbReference type="InterPro" id="IPR013098">
    <property type="entry name" value="Ig_I-set"/>
</dbReference>
<dbReference type="InterPro" id="IPR013783">
    <property type="entry name" value="Ig-like_fold"/>
</dbReference>
<sequence length="362" mass="40255">PLKHNFYQLSPAAVTSGETARFTVKVSGFPKPTVQWSHNGTILKTSSMYKLIEEREEYTLVITKVTSEVEGEYSLKKPDVSQAEKWVEKMFKVTGQPPTFTVQIQPVRCSEGGEVYFNYKANGDPIPDVKWFKGAFQIQPSRNCIIIANPDGSGFINMKSVKQEDSGLYTCKASNPFGEASCGAELVVFRESVSVSHKQEQMTVVQKKGYKLRDALQSAVASDQPVLLADVVGRLQAVEVQEVKPEFKDNSATLRIIRLEKADSGVYKCRATNSAGFKETSSTLYVKGYERLPYVVFLCCHIYWFKEGSEISPSDRYKMAFVNSVATLEVCGADTKDSGIYYCEARNEAGSESCSMELKVKG</sequence>
<dbReference type="AlphaFoldDB" id="A0A3B4TEB2"/>
<dbReference type="GeneTree" id="ENSGT01110000267173"/>
<dbReference type="InterPro" id="IPR036179">
    <property type="entry name" value="Ig-like_dom_sf"/>
</dbReference>
<dbReference type="PANTHER" id="PTHR47633">
    <property type="entry name" value="IMMUNOGLOBULIN"/>
    <property type="match status" value="1"/>
</dbReference>
<evidence type="ECO:0000256" key="1">
    <source>
        <dbReference type="ARBA" id="ARBA00004496"/>
    </source>
</evidence>
<dbReference type="InterPro" id="IPR007110">
    <property type="entry name" value="Ig-like_dom"/>
</dbReference>
<evidence type="ECO:0000256" key="2">
    <source>
        <dbReference type="ARBA" id="ARBA00022490"/>
    </source>
</evidence>
<dbReference type="PROSITE" id="PS50835">
    <property type="entry name" value="IG_LIKE"/>
    <property type="match status" value="3"/>
</dbReference>
<dbReference type="SMART" id="SM00409">
    <property type="entry name" value="IG"/>
    <property type="match status" value="4"/>
</dbReference>
<evidence type="ECO:0000313" key="6">
    <source>
        <dbReference type="Proteomes" id="UP000261420"/>
    </source>
</evidence>
<accession>A0A3B4TEB2</accession>
<dbReference type="SMART" id="SM00408">
    <property type="entry name" value="IGc2"/>
    <property type="match status" value="4"/>
</dbReference>
<dbReference type="GO" id="GO:0005737">
    <property type="term" value="C:cytoplasm"/>
    <property type="evidence" value="ECO:0007669"/>
    <property type="project" value="UniProtKB-SubCell"/>
</dbReference>
<proteinExistence type="predicted"/>
<dbReference type="Ensembl" id="ENSSDUT00000004377.1">
    <property type="protein sequence ID" value="ENSSDUP00000004282.1"/>
    <property type="gene ID" value="ENSSDUG00000003211.1"/>
</dbReference>
<dbReference type="CDD" id="cd00096">
    <property type="entry name" value="Ig"/>
    <property type="match status" value="1"/>
</dbReference>
<protein>
    <recommendedName>
        <fullName evidence="4">Ig-like domain-containing protein</fullName>
    </recommendedName>
</protein>
<dbReference type="FunFam" id="2.60.40.10:FF:000022">
    <property type="entry name" value="Cardiac titin"/>
    <property type="match status" value="1"/>
</dbReference>
<dbReference type="InterPro" id="IPR003599">
    <property type="entry name" value="Ig_sub"/>
</dbReference>
<evidence type="ECO:0000256" key="3">
    <source>
        <dbReference type="ARBA" id="ARBA00023319"/>
    </source>
</evidence>
<dbReference type="Gene3D" id="2.60.40.10">
    <property type="entry name" value="Immunoglobulins"/>
    <property type="match status" value="4"/>
</dbReference>
<feature type="domain" description="Ig-like" evidence="4">
    <location>
        <begin position="78"/>
        <end position="194"/>
    </location>
</feature>
<name>A0A3B4TEB2_SERDU</name>
<evidence type="ECO:0000259" key="4">
    <source>
        <dbReference type="PROSITE" id="PS50835"/>
    </source>
</evidence>
<feature type="domain" description="Ig-like" evidence="4">
    <location>
        <begin position="1"/>
        <end position="74"/>
    </location>
</feature>
<reference evidence="5" key="2">
    <citation type="submission" date="2025-09" db="UniProtKB">
        <authorList>
            <consortium name="Ensembl"/>
        </authorList>
    </citation>
    <scope>IDENTIFICATION</scope>
</reference>
<comment type="subcellular location">
    <subcellularLocation>
        <location evidence="1">Cytoplasm</location>
    </subcellularLocation>
</comment>
<feature type="domain" description="Ig-like" evidence="4">
    <location>
        <begin position="245"/>
        <end position="359"/>
    </location>
</feature>
<dbReference type="SUPFAM" id="SSF48726">
    <property type="entry name" value="Immunoglobulin"/>
    <property type="match status" value="4"/>
</dbReference>
<keyword evidence="2" id="KW-0963">Cytoplasm</keyword>
<dbReference type="FunFam" id="2.60.40.10:FF:000425">
    <property type="entry name" value="Myosin light chain kinase"/>
    <property type="match status" value="1"/>
</dbReference>
<dbReference type="PANTHER" id="PTHR47633:SF4">
    <property type="entry name" value="MYOPALLADIN ISOFORM X1"/>
    <property type="match status" value="1"/>
</dbReference>
<evidence type="ECO:0000313" key="5">
    <source>
        <dbReference type="Ensembl" id="ENSSDUP00000004282.1"/>
    </source>
</evidence>
<keyword evidence="3" id="KW-0393">Immunoglobulin domain</keyword>
<reference evidence="5" key="1">
    <citation type="submission" date="2025-08" db="UniProtKB">
        <authorList>
            <consortium name="Ensembl"/>
        </authorList>
    </citation>
    <scope>IDENTIFICATION</scope>
</reference>
<organism evidence="5 6">
    <name type="scientific">Seriola dumerili</name>
    <name type="common">Greater amberjack</name>
    <name type="synonym">Caranx dumerili</name>
    <dbReference type="NCBI Taxonomy" id="41447"/>
    <lineage>
        <taxon>Eukaryota</taxon>
        <taxon>Metazoa</taxon>
        <taxon>Chordata</taxon>
        <taxon>Craniata</taxon>
        <taxon>Vertebrata</taxon>
        <taxon>Euteleostomi</taxon>
        <taxon>Actinopterygii</taxon>
        <taxon>Neopterygii</taxon>
        <taxon>Teleostei</taxon>
        <taxon>Neoteleostei</taxon>
        <taxon>Acanthomorphata</taxon>
        <taxon>Carangaria</taxon>
        <taxon>Carangiformes</taxon>
        <taxon>Carangidae</taxon>
        <taxon>Seriola</taxon>
    </lineage>
</organism>
<dbReference type="Pfam" id="PF07679">
    <property type="entry name" value="I-set"/>
    <property type="match status" value="4"/>
</dbReference>
<keyword evidence="6" id="KW-1185">Reference proteome</keyword>